<dbReference type="Proteomes" id="UP000026915">
    <property type="component" value="Chromosome 7"/>
</dbReference>
<dbReference type="Gramene" id="EOY12343">
    <property type="protein sequence ID" value="EOY12343"/>
    <property type="gene ID" value="TCM_030874"/>
</dbReference>
<proteinExistence type="predicted"/>
<evidence type="ECO:0000313" key="2">
    <source>
        <dbReference type="EMBL" id="EOY12343.1"/>
    </source>
</evidence>
<dbReference type="EMBL" id="CM001885">
    <property type="protein sequence ID" value="EOY12343.1"/>
    <property type="molecule type" value="Genomic_DNA"/>
</dbReference>
<feature type="region of interest" description="Disordered" evidence="1">
    <location>
        <begin position="1"/>
        <end position="35"/>
    </location>
</feature>
<feature type="compositionally biased region" description="Polar residues" evidence="1">
    <location>
        <begin position="1"/>
        <end position="26"/>
    </location>
</feature>
<protein>
    <submittedName>
        <fullName evidence="2">Uncharacterized protein</fullName>
    </submittedName>
</protein>
<evidence type="ECO:0000256" key="1">
    <source>
        <dbReference type="SAM" id="MobiDB-lite"/>
    </source>
</evidence>
<sequence length="72" mass="8176">MLQSRPSTSQDSDLNQSTWTNPNISFTRGYVSSPRGDSTAYLNTPLPILFSHSNRLKETFQALRYGSVWFGF</sequence>
<reference evidence="2 3" key="1">
    <citation type="journal article" date="2013" name="Genome Biol.">
        <title>The genome sequence of the most widely cultivated cacao type and its use to identify candidate genes regulating pod color.</title>
        <authorList>
            <person name="Motamayor J.C."/>
            <person name="Mockaitis K."/>
            <person name="Schmutz J."/>
            <person name="Haiminen N."/>
            <person name="Iii D.L."/>
            <person name="Cornejo O."/>
            <person name="Findley S.D."/>
            <person name="Zheng P."/>
            <person name="Utro F."/>
            <person name="Royaert S."/>
            <person name="Saski C."/>
            <person name="Jenkins J."/>
            <person name="Podicheti R."/>
            <person name="Zhao M."/>
            <person name="Scheffler B.E."/>
            <person name="Stack J.C."/>
            <person name="Feltus F.A."/>
            <person name="Mustiga G.M."/>
            <person name="Amores F."/>
            <person name="Phillips W."/>
            <person name="Marelli J.P."/>
            <person name="May G.D."/>
            <person name="Shapiro H."/>
            <person name="Ma J."/>
            <person name="Bustamante C.D."/>
            <person name="Schnell R.J."/>
            <person name="Main D."/>
            <person name="Gilbert D."/>
            <person name="Parida L."/>
            <person name="Kuhn D.N."/>
        </authorList>
    </citation>
    <scope>NUCLEOTIDE SEQUENCE [LARGE SCALE GENOMIC DNA]</scope>
    <source>
        <strain evidence="3">cv. Matina 1-6</strain>
    </source>
</reference>
<name>A0A061F638_THECC</name>
<dbReference type="AlphaFoldDB" id="A0A061F638"/>
<dbReference type="InParanoid" id="A0A061F638"/>
<organism evidence="2 3">
    <name type="scientific">Theobroma cacao</name>
    <name type="common">Cacao</name>
    <name type="synonym">Cocoa</name>
    <dbReference type="NCBI Taxonomy" id="3641"/>
    <lineage>
        <taxon>Eukaryota</taxon>
        <taxon>Viridiplantae</taxon>
        <taxon>Streptophyta</taxon>
        <taxon>Embryophyta</taxon>
        <taxon>Tracheophyta</taxon>
        <taxon>Spermatophyta</taxon>
        <taxon>Magnoliopsida</taxon>
        <taxon>eudicotyledons</taxon>
        <taxon>Gunneridae</taxon>
        <taxon>Pentapetalae</taxon>
        <taxon>rosids</taxon>
        <taxon>malvids</taxon>
        <taxon>Malvales</taxon>
        <taxon>Malvaceae</taxon>
        <taxon>Byttnerioideae</taxon>
        <taxon>Theobroma</taxon>
    </lineage>
</organism>
<gene>
    <name evidence="2" type="ORF">TCM_030874</name>
</gene>
<accession>A0A061F638</accession>
<dbReference type="HOGENOM" id="CLU_2727340_0_0_1"/>
<evidence type="ECO:0000313" key="3">
    <source>
        <dbReference type="Proteomes" id="UP000026915"/>
    </source>
</evidence>
<keyword evidence="3" id="KW-1185">Reference proteome</keyword>